<keyword evidence="2" id="KW-0472">Membrane</keyword>
<evidence type="ECO:0000313" key="4">
    <source>
        <dbReference type="EMBL" id="KAL3523399.1"/>
    </source>
</evidence>
<dbReference type="InterPro" id="IPR051824">
    <property type="entry name" value="LRR_Rcpt-Like_S/T_Kinase"/>
</dbReference>
<accession>A0ABD2ZWB9</accession>
<dbReference type="InterPro" id="IPR000719">
    <property type="entry name" value="Prot_kinase_dom"/>
</dbReference>
<gene>
    <name evidence="4" type="ORF">ACH5RR_016233</name>
</gene>
<dbReference type="SMART" id="SM00220">
    <property type="entry name" value="S_TKc"/>
    <property type="match status" value="1"/>
</dbReference>
<evidence type="ECO:0000256" key="1">
    <source>
        <dbReference type="ARBA" id="ARBA00004479"/>
    </source>
</evidence>
<organism evidence="4 5">
    <name type="scientific">Cinchona calisaya</name>
    <dbReference type="NCBI Taxonomy" id="153742"/>
    <lineage>
        <taxon>Eukaryota</taxon>
        <taxon>Viridiplantae</taxon>
        <taxon>Streptophyta</taxon>
        <taxon>Embryophyta</taxon>
        <taxon>Tracheophyta</taxon>
        <taxon>Spermatophyta</taxon>
        <taxon>Magnoliopsida</taxon>
        <taxon>eudicotyledons</taxon>
        <taxon>Gunneridae</taxon>
        <taxon>Pentapetalae</taxon>
        <taxon>asterids</taxon>
        <taxon>lamiids</taxon>
        <taxon>Gentianales</taxon>
        <taxon>Rubiaceae</taxon>
        <taxon>Cinchonoideae</taxon>
        <taxon>Cinchoneae</taxon>
        <taxon>Cinchona</taxon>
    </lineage>
</organism>
<dbReference type="PANTHER" id="PTHR48006">
    <property type="entry name" value="LEUCINE-RICH REPEAT-CONTAINING PROTEIN DDB_G0281931-RELATED"/>
    <property type="match status" value="1"/>
</dbReference>
<name>A0ABD2ZWB9_9GENT</name>
<dbReference type="Gene3D" id="3.30.200.20">
    <property type="entry name" value="Phosphorylase Kinase, domain 1"/>
    <property type="match status" value="1"/>
</dbReference>
<protein>
    <recommendedName>
        <fullName evidence="3">Protein kinase domain-containing protein</fullName>
    </recommendedName>
</protein>
<dbReference type="InterPro" id="IPR011009">
    <property type="entry name" value="Kinase-like_dom_sf"/>
</dbReference>
<dbReference type="AlphaFoldDB" id="A0ABD2ZWB9"/>
<dbReference type="FunFam" id="1.10.510.10:FF:000530">
    <property type="entry name" value="probable receptor-like protein kinase At5g59700"/>
    <property type="match status" value="1"/>
</dbReference>
<dbReference type="Proteomes" id="UP001630127">
    <property type="component" value="Unassembled WGS sequence"/>
</dbReference>
<keyword evidence="2" id="KW-1133">Transmembrane helix</keyword>
<feature type="transmembrane region" description="Helical" evidence="2">
    <location>
        <begin position="210"/>
        <end position="231"/>
    </location>
</feature>
<dbReference type="InterPro" id="IPR043891">
    <property type="entry name" value="SPARK"/>
</dbReference>
<dbReference type="PROSITE" id="PS50011">
    <property type="entry name" value="PROTEIN_KINASE_DOM"/>
    <property type="match status" value="1"/>
</dbReference>
<evidence type="ECO:0000313" key="5">
    <source>
        <dbReference type="Proteomes" id="UP001630127"/>
    </source>
</evidence>
<dbReference type="Pfam" id="PF00069">
    <property type="entry name" value="Pkinase"/>
    <property type="match status" value="1"/>
</dbReference>
<dbReference type="Pfam" id="PF19160">
    <property type="entry name" value="SPARK"/>
    <property type="match status" value="1"/>
</dbReference>
<sequence length="592" mass="66125">MTYNAACGLNFTSIPYEPSGECIHGISEKTKDWDGIPQSSCCRNALNSLSQALARQATTGDGNIFIQEDRWSNCNNPFHRQQSVSVQSCGFDDLFYGSSQCSSLKLSDFKTNPSYQDAFSQCTSFSPSFDDACKNCTNAIITARNHFLDQLNAGENDTEKVICEVALMVAIVAGETDNQSVIEDFYRCVPALSELESEGYIKVKSSLARALLGILLATTGMMLVIMLIKYVTKDKKQEKRPVRAKENNIACSALYSFSKAEIENAINYSNEKKCLGRGSAGMVYKGILPSGQVVAIKQIYKSNTTDSFTREIEGLSRVRHPNLVCLFGCCFEDGEQYLVYEYCSAGNLAQHLLKKETVLTWERRVKILRDCALALRYLHHYGDGCIVHRDIKLTNILLTENMEPKLSDFGLARVLGMEESKVFTDVRGTIGYMDPEYMSNAKLTCASDIYSFGIVALQVLSGQKVIDLDLEARDQLTRKAKDVSMGKRPLKDIEDPRLQGNLNVVDFESILQIAVLCVSKSSDGRPSIDIVFEELDKAWKNTVADKRAKSLSVTRSRSIEHNKAKDDNYGVIPQKIQSREFTRDSQDKGTWY</sequence>
<dbReference type="PROSITE" id="PS00108">
    <property type="entry name" value="PROTEIN_KINASE_ST"/>
    <property type="match status" value="1"/>
</dbReference>
<feature type="domain" description="Protein kinase" evidence="3">
    <location>
        <begin position="269"/>
        <end position="540"/>
    </location>
</feature>
<keyword evidence="5" id="KW-1185">Reference proteome</keyword>
<proteinExistence type="predicted"/>
<dbReference type="GO" id="GO:0016020">
    <property type="term" value="C:membrane"/>
    <property type="evidence" value="ECO:0007669"/>
    <property type="project" value="UniProtKB-SubCell"/>
</dbReference>
<comment type="caution">
    <text evidence="4">The sequence shown here is derived from an EMBL/GenBank/DDBJ whole genome shotgun (WGS) entry which is preliminary data.</text>
</comment>
<keyword evidence="2" id="KW-0812">Transmembrane</keyword>
<dbReference type="EMBL" id="JBJUIK010000007">
    <property type="protein sequence ID" value="KAL3523399.1"/>
    <property type="molecule type" value="Genomic_DNA"/>
</dbReference>
<dbReference type="PANTHER" id="PTHR48006:SF28">
    <property type="entry name" value="LEUCINE-RICH REPEAT PROTEIN KINASE FAMILY PROTEIN"/>
    <property type="match status" value="1"/>
</dbReference>
<reference evidence="4 5" key="1">
    <citation type="submission" date="2024-11" db="EMBL/GenBank/DDBJ databases">
        <title>A near-complete genome assembly of Cinchona calisaya.</title>
        <authorList>
            <person name="Lian D.C."/>
            <person name="Zhao X.W."/>
            <person name="Wei L."/>
        </authorList>
    </citation>
    <scope>NUCLEOTIDE SEQUENCE [LARGE SCALE GENOMIC DNA]</scope>
    <source>
        <tissue evidence="4">Nenye</tissue>
    </source>
</reference>
<evidence type="ECO:0000259" key="3">
    <source>
        <dbReference type="PROSITE" id="PS50011"/>
    </source>
</evidence>
<evidence type="ECO:0000256" key="2">
    <source>
        <dbReference type="SAM" id="Phobius"/>
    </source>
</evidence>
<dbReference type="Gene3D" id="1.10.510.10">
    <property type="entry name" value="Transferase(Phosphotransferase) domain 1"/>
    <property type="match status" value="1"/>
</dbReference>
<comment type="subcellular location">
    <subcellularLocation>
        <location evidence="1">Membrane</location>
        <topology evidence="1">Single-pass type I membrane protein</topology>
    </subcellularLocation>
</comment>
<dbReference type="SUPFAM" id="SSF56112">
    <property type="entry name" value="Protein kinase-like (PK-like)"/>
    <property type="match status" value="1"/>
</dbReference>
<dbReference type="InterPro" id="IPR008271">
    <property type="entry name" value="Ser/Thr_kinase_AS"/>
</dbReference>